<keyword evidence="2" id="KW-0812">Transmembrane</keyword>
<dbReference type="OrthoDB" id="10050400at2759"/>
<sequence>MLSTLPRRATSALPRLRTLPAHHAQPFSTTRLSLRPRLTTNTTTLLSLQSAPTPKTLIHSPLTTPQARRTLTTAQKWKLGFRKARKDIWRKNPILLPLAILSVVTATGLFAYIAYVEVTQVAPQYTKFPPPMAERLRTAVYYTEVDLQPSKALKAYQDAYKIGIEMGLHPFSDEMVGVRLQIAHMFEKAGLVSAAVSVLEQTRQVALQWVQRSRKERPDEEGRPVIAAELDSAKLAELSPELAAEVEARKESEAWEDRQVNKVLKKIVGISMKIAELCDSDYIQDSEKAEQNQSYAVQLCLKEMQRRVDLGLPVGNKATTAPAPASARTTETPDNTTDNTDEDDGWMNLEEIATALADLATHYYNQGKPELSMPLFIRALDVVMAAEKANPTCKVPLLMASIGASMGDLALASKAPPGVVTERKTVIAGARKWLERATASAANVDPKGQDAQCTEACVAALRTLGELARFENQSGDAKKFYQDALSAARRLEDPAMTEDLKAALKAIKTK</sequence>
<dbReference type="PANTHER" id="PTHR28142">
    <property type="entry name" value="MITOCHONDRIAL INNER MEMBRANE I-AAA PROTEASE SUPERCOMPLEX SUBUNIT MGR3-RELATED"/>
    <property type="match status" value="1"/>
</dbReference>
<dbReference type="GO" id="GO:0051787">
    <property type="term" value="F:misfolded protein binding"/>
    <property type="evidence" value="ECO:0007669"/>
    <property type="project" value="TreeGrafter"/>
</dbReference>
<dbReference type="STRING" id="1450537.A0A395HPE2"/>
<evidence type="ECO:0000256" key="2">
    <source>
        <dbReference type="SAM" id="Phobius"/>
    </source>
</evidence>
<keyword evidence="2" id="KW-0472">Membrane</keyword>
<proteinExistence type="predicted"/>
<evidence type="ECO:0000256" key="1">
    <source>
        <dbReference type="SAM" id="MobiDB-lite"/>
    </source>
</evidence>
<accession>A0A395HPE2</accession>
<reference evidence="3 4" key="1">
    <citation type="submission" date="2018-02" db="EMBL/GenBank/DDBJ databases">
        <title>The genomes of Aspergillus section Nigri reveals drivers in fungal speciation.</title>
        <authorList>
            <consortium name="DOE Joint Genome Institute"/>
            <person name="Vesth T.C."/>
            <person name="Nybo J."/>
            <person name="Theobald S."/>
            <person name="Brandl J."/>
            <person name="Frisvad J.C."/>
            <person name="Nielsen K.F."/>
            <person name="Lyhne E.K."/>
            <person name="Kogle M.E."/>
            <person name="Kuo A."/>
            <person name="Riley R."/>
            <person name="Clum A."/>
            <person name="Nolan M."/>
            <person name="Lipzen A."/>
            <person name="Salamov A."/>
            <person name="Henrissat B."/>
            <person name="Wiebenga A."/>
            <person name="De vries R.P."/>
            <person name="Grigoriev I.V."/>
            <person name="Mortensen U.H."/>
            <person name="Andersen M.R."/>
            <person name="Baker S.E."/>
        </authorList>
    </citation>
    <scope>NUCLEOTIDE SEQUENCE [LARGE SCALE GENOMIC DNA]</scope>
    <source>
        <strain evidence="3 4">CBS 101889</strain>
    </source>
</reference>
<dbReference type="Gene3D" id="1.25.40.10">
    <property type="entry name" value="Tetratricopeptide repeat domain"/>
    <property type="match status" value="1"/>
</dbReference>
<dbReference type="EMBL" id="KZ824319">
    <property type="protein sequence ID" value="RAL08134.1"/>
    <property type="molecule type" value="Genomic_DNA"/>
</dbReference>
<feature type="region of interest" description="Disordered" evidence="1">
    <location>
        <begin position="314"/>
        <end position="344"/>
    </location>
</feature>
<protein>
    <recommendedName>
        <fullName evidence="5">TPR domain protein</fullName>
    </recommendedName>
</protein>
<dbReference type="VEuPathDB" id="FungiDB:BO97DRAFT_398895"/>
<organism evidence="3 4">
    <name type="scientific">Aspergillus homomorphus (strain CBS 101889)</name>
    <dbReference type="NCBI Taxonomy" id="1450537"/>
    <lineage>
        <taxon>Eukaryota</taxon>
        <taxon>Fungi</taxon>
        <taxon>Dikarya</taxon>
        <taxon>Ascomycota</taxon>
        <taxon>Pezizomycotina</taxon>
        <taxon>Eurotiomycetes</taxon>
        <taxon>Eurotiomycetidae</taxon>
        <taxon>Eurotiales</taxon>
        <taxon>Aspergillaceae</taxon>
        <taxon>Aspergillus</taxon>
        <taxon>Aspergillus subgen. Circumdati</taxon>
    </lineage>
</organism>
<keyword evidence="2" id="KW-1133">Transmembrane helix</keyword>
<gene>
    <name evidence="3" type="ORF">BO97DRAFT_398895</name>
</gene>
<dbReference type="GO" id="GO:0006515">
    <property type="term" value="P:protein quality control for misfolded or incompletely synthesized proteins"/>
    <property type="evidence" value="ECO:0007669"/>
    <property type="project" value="TreeGrafter"/>
</dbReference>
<evidence type="ECO:0000313" key="4">
    <source>
        <dbReference type="Proteomes" id="UP000248961"/>
    </source>
</evidence>
<name>A0A395HPE2_ASPHC</name>
<dbReference type="RefSeq" id="XP_025547288.1">
    <property type="nucleotide sequence ID" value="XM_025694210.1"/>
</dbReference>
<dbReference type="PANTHER" id="PTHR28142:SF1">
    <property type="entry name" value="MITOCHONDRIAL INNER MEMBRANE I-AAA PROTEASE SUPERCOMPLEX SUBUNIT MGR3-RELATED"/>
    <property type="match status" value="1"/>
</dbReference>
<dbReference type="GeneID" id="37198499"/>
<dbReference type="InterPro" id="IPR040201">
    <property type="entry name" value="Mrg3-like"/>
</dbReference>
<dbReference type="AlphaFoldDB" id="A0A395HPE2"/>
<feature type="transmembrane region" description="Helical" evidence="2">
    <location>
        <begin position="94"/>
        <end position="115"/>
    </location>
</feature>
<dbReference type="GO" id="GO:0031942">
    <property type="term" value="C:i-AAA complex"/>
    <property type="evidence" value="ECO:0007669"/>
    <property type="project" value="TreeGrafter"/>
</dbReference>
<evidence type="ECO:0000313" key="3">
    <source>
        <dbReference type="EMBL" id="RAL08134.1"/>
    </source>
</evidence>
<evidence type="ECO:0008006" key="5">
    <source>
        <dbReference type="Google" id="ProtNLM"/>
    </source>
</evidence>
<feature type="compositionally biased region" description="Low complexity" evidence="1">
    <location>
        <begin position="318"/>
        <end position="338"/>
    </location>
</feature>
<keyword evidence="4" id="KW-1185">Reference proteome</keyword>
<dbReference type="InterPro" id="IPR011990">
    <property type="entry name" value="TPR-like_helical_dom_sf"/>
</dbReference>
<dbReference type="Proteomes" id="UP000248961">
    <property type="component" value="Unassembled WGS sequence"/>
</dbReference>